<keyword evidence="5" id="KW-0001">2Fe-2S</keyword>
<evidence type="ECO:0000256" key="9">
    <source>
        <dbReference type="ARBA" id="ARBA00023002"/>
    </source>
</evidence>
<feature type="transmembrane region" description="Helical" evidence="13">
    <location>
        <begin position="82"/>
        <end position="100"/>
    </location>
</feature>
<dbReference type="AlphaFoldDB" id="A0A4R2GNC1"/>
<evidence type="ECO:0000256" key="12">
    <source>
        <dbReference type="ARBA" id="ARBA00023136"/>
    </source>
</evidence>
<keyword evidence="10" id="KW-0408">Iron</keyword>
<protein>
    <submittedName>
        <fullName evidence="15">Putative ferric reductase</fullName>
    </submittedName>
</protein>
<dbReference type="InterPro" id="IPR017938">
    <property type="entry name" value="Riboflavin_synthase-like_b-brl"/>
</dbReference>
<comment type="subcellular location">
    <subcellularLocation>
        <location evidence="2">Membrane</location>
        <topology evidence="2">Multi-pass membrane protein</topology>
    </subcellularLocation>
</comment>
<dbReference type="InterPro" id="IPR013130">
    <property type="entry name" value="Fe3_Rdtase_TM_dom"/>
</dbReference>
<keyword evidence="6" id="KW-0479">Metal-binding</keyword>
<dbReference type="GO" id="GO:0016020">
    <property type="term" value="C:membrane"/>
    <property type="evidence" value="ECO:0007669"/>
    <property type="project" value="UniProtKB-SubCell"/>
</dbReference>
<evidence type="ECO:0000256" key="6">
    <source>
        <dbReference type="ARBA" id="ARBA00022723"/>
    </source>
</evidence>
<feature type="transmembrane region" description="Helical" evidence="13">
    <location>
        <begin position="38"/>
        <end position="61"/>
    </location>
</feature>
<dbReference type="Gene3D" id="3.40.50.80">
    <property type="entry name" value="Nucleotide-binding domain of ferredoxin-NADP reductase (FNR) module"/>
    <property type="match status" value="1"/>
</dbReference>
<dbReference type="Pfam" id="PF00175">
    <property type="entry name" value="NAD_binding_1"/>
    <property type="match status" value="1"/>
</dbReference>
<accession>A0A4R2GNC1</accession>
<keyword evidence="9" id="KW-0560">Oxidoreductase</keyword>
<dbReference type="InterPro" id="IPR050415">
    <property type="entry name" value="MRET"/>
</dbReference>
<dbReference type="PANTHER" id="PTHR47354">
    <property type="entry name" value="NADH OXIDOREDUCTASE HCR"/>
    <property type="match status" value="1"/>
</dbReference>
<feature type="domain" description="FAD-binding FR-type" evidence="14">
    <location>
        <begin position="204"/>
        <end position="304"/>
    </location>
</feature>
<dbReference type="Pfam" id="PF08022">
    <property type="entry name" value="FAD_binding_8"/>
    <property type="match status" value="1"/>
</dbReference>
<dbReference type="InterPro" id="IPR013112">
    <property type="entry name" value="FAD-bd_8"/>
</dbReference>
<keyword evidence="4 13" id="KW-0812">Transmembrane</keyword>
<evidence type="ECO:0000256" key="11">
    <source>
        <dbReference type="ARBA" id="ARBA00023014"/>
    </source>
</evidence>
<dbReference type="SUPFAM" id="SSF52343">
    <property type="entry name" value="Ferredoxin reductase-like, C-terminal NADP-linked domain"/>
    <property type="match status" value="1"/>
</dbReference>
<feature type="transmembrane region" description="Helical" evidence="13">
    <location>
        <begin position="146"/>
        <end position="168"/>
    </location>
</feature>
<dbReference type="GO" id="GO:0016491">
    <property type="term" value="F:oxidoreductase activity"/>
    <property type="evidence" value="ECO:0007669"/>
    <property type="project" value="UniProtKB-KW"/>
</dbReference>
<feature type="transmembrane region" description="Helical" evidence="13">
    <location>
        <begin position="180"/>
        <end position="199"/>
    </location>
</feature>
<evidence type="ECO:0000256" key="3">
    <source>
        <dbReference type="ARBA" id="ARBA00022630"/>
    </source>
</evidence>
<dbReference type="InterPro" id="IPR039261">
    <property type="entry name" value="FNR_nucleotide-bd"/>
</dbReference>
<dbReference type="Pfam" id="PF01794">
    <property type="entry name" value="Ferric_reduct"/>
    <property type="match status" value="1"/>
</dbReference>
<dbReference type="Gene3D" id="2.40.30.10">
    <property type="entry name" value="Translation factors"/>
    <property type="match status" value="1"/>
</dbReference>
<feature type="transmembrane region" description="Helical" evidence="13">
    <location>
        <begin position="12"/>
        <end position="32"/>
    </location>
</feature>
<evidence type="ECO:0000256" key="2">
    <source>
        <dbReference type="ARBA" id="ARBA00004141"/>
    </source>
</evidence>
<evidence type="ECO:0000256" key="1">
    <source>
        <dbReference type="ARBA" id="ARBA00001974"/>
    </source>
</evidence>
<comment type="cofactor">
    <cofactor evidence="1">
        <name>FAD</name>
        <dbReference type="ChEBI" id="CHEBI:57692"/>
    </cofactor>
</comment>
<dbReference type="InterPro" id="IPR017927">
    <property type="entry name" value="FAD-bd_FR_type"/>
</dbReference>
<keyword evidence="12 13" id="KW-0472">Membrane</keyword>
<dbReference type="GO" id="GO:0046872">
    <property type="term" value="F:metal ion binding"/>
    <property type="evidence" value="ECO:0007669"/>
    <property type="project" value="UniProtKB-KW"/>
</dbReference>
<dbReference type="InterPro" id="IPR001433">
    <property type="entry name" value="OxRdtase_FAD/NAD-bd"/>
</dbReference>
<dbReference type="RefSeq" id="WP_207915849.1">
    <property type="nucleotide sequence ID" value="NZ_SLWK01000001.1"/>
</dbReference>
<reference evidence="15 16" key="1">
    <citation type="submission" date="2019-03" db="EMBL/GenBank/DDBJ databases">
        <title>Genomic Encyclopedia of Type Strains, Phase IV (KMG-IV): sequencing the most valuable type-strain genomes for metagenomic binning, comparative biology and taxonomic classification.</title>
        <authorList>
            <person name="Goeker M."/>
        </authorList>
    </citation>
    <scope>NUCLEOTIDE SEQUENCE [LARGE SCALE GENOMIC DNA]</scope>
    <source>
        <strain evidence="15 16">DSM 24179</strain>
    </source>
</reference>
<keyword evidence="11" id="KW-0411">Iron-sulfur</keyword>
<keyword evidence="16" id="KW-1185">Reference proteome</keyword>
<sequence>MKYSAKNGAKWLAIYVLLVMIPFLCAISGSLPEYRGPVIEFGVALGFVGMGMLAVQFLFSGRIREVAPKFGMDNILQYHREMGILALLFLLMHPAILIFVQPEFGEYFNPQVNLPRAIALSSATIGLVILAFSSLYRAIIGLSYELWRLIHGTLSALILIVGIAHSIQVGHYLNATWQKMAIITTMGLAIYFVIHTRIVRPWVNRKRPYVIRNIIAERDDCWTIELTPQGHQGMKYKCGQFVWITIGSTPFKMQQHPFSIASACTGSTIKLTAKNSGDFTSTWKNLKPETTAYLEGPFGSFTPEPEKHMFMVMGGIGITPGIGMLRTLEQQNSSKEVILLYANPDWENITFREELERLRTVVNLQLIHVLQELPQNPQSNIEKGLIDYEIIKKHAPANLNDFAFYICGPKPMMDAAELAVRDLGADWRYVYSERFNII</sequence>
<evidence type="ECO:0000256" key="10">
    <source>
        <dbReference type="ARBA" id="ARBA00023004"/>
    </source>
</evidence>
<evidence type="ECO:0000259" key="14">
    <source>
        <dbReference type="PROSITE" id="PS51384"/>
    </source>
</evidence>
<dbReference type="PROSITE" id="PS51384">
    <property type="entry name" value="FAD_FR"/>
    <property type="match status" value="1"/>
</dbReference>
<organism evidence="15 16">
    <name type="scientific">Natronoflexus pectinivorans</name>
    <dbReference type="NCBI Taxonomy" id="682526"/>
    <lineage>
        <taxon>Bacteria</taxon>
        <taxon>Pseudomonadati</taxon>
        <taxon>Bacteroidota</taxon>
        <taxon>Bacteroidia</taxon>
        <taxon>Marinilabiliales</taxon>
        <taxon>Marinilabiliaceae</taxon>
        <taxon>Natronoflexus</taxon>
    </lineage>
</organism>
<dbReference type="Proteomes" id="UP000295221">
    <property type="component" value="Unassembled WGS sequence"/>
</dbReference>
<evidence type="ECO:0000256" key="5">
    <source>
        <dbReference type="ARBA" id="ARBA00022714"/>
    </source>
</evidence>
<keyword evidence="8 13" id="KW-1133">Transmembrane helix</keyword>
<dbReference type="SUPFAM" id="SSF63380">
    <property type="entry name" value="Riboflavin synthase domain-like"/>
    <property type="match status" value="1"/>
</dbReference>
<keyword evidence="3" id="KW-0285">Flavoprotein</keyword>
<evidence type="ECO:0000313" key="16">
    <source>
        <dbReference type="Proteomes" id="UP000295221"/>
    </source>
</evidence>
<proteinExistence type="predicted"/>
<evidence type="ECO:0000256" key="4">
    <source>
        <dbReference type="ARBA" id="ARBA00022692"/>
    </source>
</evidence>
<evidence type="ECO:0000256" key="8">
    <source>
        <dbReference type="ARBA" id="ARBA00022989"/>
    </source>
</evidence>
<dbReference type="PANTHER" id="PTHR47354:SF8">
    <property type="entry name" value="1,2-PHENYLACETYL-COA EPOXIDASE, SUBUNIT E"/>
    <property type="match status" value="1"/>
</dbReference>
<name>A0A4R2GNC1_9BACT</name>
<evidence type="ECO:0000256" key="13">
    <source>
        <dbReference type="SAM" id="Phobius"/>
    </source>
</evidence>
<dbReference type="GO" id="GO:0051537">
    <property type="term" value="F:2 iron, 2 sulfur cluster binding"/>
    <property type="evidence" value="ECO:0007669"/>
    <property type="project" value="UniProtKB-KW"/>
</dbReference>
<evidence type="ECO:0000313" key="15">
    <source>
        <dbReference type="EMBL" id="TCO10498.1"/>
    </source>
</evidence>
<feature type="transmembrane region" description="Helical" evidence="13">
    <location>
        <begin position="120"/>
        <end position="139"/>
    </location>
</feature>
<keyword evidence="7" id="KW-0274">FAD</keyword>
<gene>
    <name evidence="15" type="ORF">EV194_101128</name>
</gene>
<comment type="caution">
    <text evidence="15">The sequence shown here is derived from an EMBL/GenBank/DDBJ whole genome shotgun (WGS) entry which is preliminary data.</text>
</comment>
<dbReference type="EMBL" id="SLWK01000001">
    <property type="protein sequence ID" value="TCO10498.1"/>
    <property type="molecule type" value="Genomic_DNA"/>
</dbReference>
<dbReference type="GO" id="GO:0050660">
    <property type="term" value="F:flavin adenine dinucleotide binding"/>
    <property type="evidence" value="ECO:0007669"/>
    <property type="project" value="TreeGrafter"/>
</dbReference>
<evidence type="ECO:0000256" key="7">
    <source>
        <dbReference type="ARBA" id="ARBA00022827"/>
    </source>
</evidence>